<sequence>MTPTVRQPRLDPRAPLVLDTRELGRRPGTMREVRRTVPAPTDLGNGVIGVPQEGSLELDLRLESVMDGVLVSGTVSTVAEGECVRCLDPVREDVVVDVQELFLHEPPEEGDEAELPLLDGDLLDLEPTVRDALVPALPFQPVCEPDCPGLCSRCGARLKDDPDHGHEELDPRWSALAGLTDTLGGTDAQADTAAAAPADPDRPQEEKS</sequence>
<dbReference type="Pfam" id="PF02620">
    <property type="entry name" value="YceD"/>
    <property type="match status" value="1"/>
</dbReference>
<dbReference type="PANTHER" id="PTHR34374">
    <property type="entry name" value="LARGE RIBOSOMAL RNA SUBUNIT ACCUMULATION PROTEIN YCED HOMOLOG 1, CHLOROPLASTIC"/>
    <property type="match status" value="1"/>
</dbReference>
<reference evidence="3" key="1">
    <citation type="journal article" date="2019" name="Int. J. Syst. Evol. Microbiol.">
        <title>The Global Catalogue of Microorganisms (GCM) 10K type strain sequencing project: providing services to taxonomists for standard genome sequencing and annotation.</title>
        <authorList>
            <consortium name="The Broad Institute Genomics Platform"/>
            <consortium name="The Broad Institute Genome Sequencing Center for Infectious Disease"/>
            <person name="Wu L."/>
            <person name="Ma J."/>
        </authorList>
    </citation>
    <scope>NUCLEOTIDE SEQUENCE [LARGE SCALE GENOMIC DNA]</scope>
    <source>
        <strain evidence="3">CCUG 43114</strain>
    </source>
</reference>
<feature type="compositionally biased region" description="Basic and acidic residues" evidence="1">
    <location>
        <begin position="199"/>
        <end position="208"/>
    </location>
</feature>
<dbReference type="RefSeq" id="WP_377002436.1">
    <property type="nucleotide sequence ID" value="NZ_JBBEOG010000002.1"/>
</dbReference>
<keyword evidence="3" id="KW-1185">Reference proteome</keyword>
<evidence type="ECO:0000256" key="1">
    <source>
        <dbReference type="SAM" id="MobiDB-lite"/>
    </source>
</evidence>
<dbReference type="PANTHER" id="PTHR34374:SF1">
    <property type="entry name" value="LARGE RIBOSOMAL RNA SUBUNIT ACCUMULATION PROTEIN YCED HOMOLOG 1, CHLOROPLASTIC"/>
    <property type="match status" value="1"/>
</dbReference>
<comment type="caution">
    <text evidence="2">The sequence shown here is derived from an EMBL/GenBank/DDBJ whole genome shotgun (WGS) entry which is preliminary data.</text>
</comment>
<dbReference type="EMBL" id="JBHSLD010000007">
    <property type="protein sequence ID" value="MFC5380425.1"/>
    <property type="molecule type" value="Genomic_DNA"/>
</dbReference>
<feature type="region of interest" description="Disordered" evidence="1">
    <location>
        <begin position="162"/>
        <end position="208"/>
    </location>
</feature>
<gene>
    <name evidence="2" type="ORF">ACFPJ6_06450</name>
</gene>
<protein>
    <submittedName>
        <fullName evidence="2">YceD family protein</fullName>
    </submittedName>
</protein>
<dbReference type="Proteomes" id="UP001596122">
    <property type="component" value="Unassembled WGS sequence"/>
</dbReference>
<feature type="compositionally biased region" description="Low complexity" evidence="1">
    <location>
        <begin position="180"/>
        <end position="198"/>
    </location>
</feature>
<proteinExistence type="predicted"/>
<name>A0ABW0GKJ4_9MICO</name>
<evidence type="ECO:0000313" key="3">
    <source>
        <dbReference type="Proteomes" id="UP001596122"/>
    </source>
</evidence>
<evidence type="ECO:0000313" key="2">
    <source>
        <dbReference type="EMBL" id="MFC5380425.1"/>
    </source>
</evidence>
<organism evidence="2 3">
    <name type="scientific">Aquipuribacter nitratireducens</name>
    <dbReference type="NCBI Taxonomy" id="650104"/>
    <lineage>
        <taxon>Bacteria</taxon>
        <taxon>Bacillati</taxon>
        <taxon>Actinomycetota</taxon>
        <taxon>Actinomycetes</taxon>
        <taxon>Micrococcales</taxon>
        <taxon>Intrasporangiaceae</taxon>
        <taxon>Aquipuribacter</taxon>
    </lineage>
</organism>
<dbReference type="InterPro" id="IPR003772">
    <property type="entry name" value="YceD"/>
</dbReference>
<accession>A0ABW0GKJ4</accession>
<feature type="compositionally biased region" description="Basic and acidic residues" evidence="1">
    <location>
        <begin position="162"/>
        <end position="171"/>
    </location>
</feature>